<dbReference type="SMART" id="SM00409">
    <property type="entry name" value="IG"/>
    <property type="match status" value="1"/>
</dbReference>
<evidence type="ECO:0000256" key="11">
    <source>
        <dbReference type="ARBA" id="ARBA00023157"/>
    </source>
</evidence>
<dbReference type="InterPro" id="IPR003599">
    <property type="entry name" value="Ig_sub"/>
</dbReference>
<keyword evidence="10 18" id="KW-0472">Membrane</keyword>
<dbReference type="GO" id="GO:0002250">
    <property type="term" value="P:adaptive immune response"/>
    <property type="evidence" value="ECO:0007669"/>
    <property type="project" value="UniProtKB-KW"/>
</dbReference>
<keyword evidence="7" id="KW-0391">Immunity</keyword>
<dbReference type="GO" id="GO:0031295">
    <property type="term" value="P:T cell costimulation"/>
    <property type="evidence" value="ECO:0007669"/>
    <property type="project" value="TreeGrafter"/>
</dbReference>
<evidence type="ECO:0000256" key="16">
    <source>
        <dbReference type="ARBA" id="ARBA00070412"/>
    </source>
</evidence>
<dbReference type="InterPro" id="IPR036179">
    <property type="entry name" value="Ig-like_dom_sf"/>
</dbReference>
<evidence type="ECO:0000313" key="21">
    <source>
        <dbReference type="Ensembl" id="ENSPTEP00000002385.1"/>
    </source>
</evidence>
<evidence type="ECO:0000256" key="17">
    <source>
        <dbReference type="ARBA" id="ARBA00079092"/>
    </source>
</evidence>
<evidence type="ECO:0000256" key="10">
    <source>
        <dbReference type="ARBA" id="ARBA00023136"/>
    </source>
</evidence>
<evidence type="ECO:0000256" key="6">
    <source>
        <dbReference type="ARBA" id="ARBA00022737"/>
    </source>
</evidence>
<dbReference type="Proteomes" id="UP000694416">
    <property type="component" value="Unplaced"/>
</dbReference>
<keyword evidence="11" id="KW-1015">Disulfide bond</keyword>
<reference evidence="21" key="2">
    <citation type="submission" date="2025-09" db="UniProtKB">
        <authorList>
            <consortium name="Ensembl"/>
        </authorList>
    </citation>
    <scope>IDENTIFICATION</scope>
</reference>
<evidence type="ECO:0000256" key="3">
    <source>
        <dbReference type="ARBA" id="ARBA00022475"/>
    </source>
</evidence>
<feature type="domain" description="Ig-like" evidence="20">
    <location>
        <begin position="59"/>
        <end position="145"/>
    </location>
</feature>
<comment type="subcellular location">
    <subcellularLocation>
        <location evidence="1">Cell membrane</location>
        <topology evidence="1">Single-pass type I membrane protein</topology>
    </subcellularLocation>
</comment>
<comment type="subunit">
    <text evidence="15">Interacts with PDCD1.</text>
</comment>
<keyword evidence="12" id="KW-0675">Receptor</keyword>
<dbReference type="PANTHER" id="PTHR25466:SF1">
    <property type="entry name" value="PROGRAMMED CELL DEATH 1 LIGAND 2"/>
    <property type="match status" value="1"/>
</dbReference>
<evidence type="ECO:0000256" key="8">
    <source>
        <dbReference type="ARBA" id="ARBA00022989"/>
    </source>
</evidence>
<dbReference type="AlphaFoldDB" id="A0A8C9LHF5"/>
<dbReference type="GO" id="GO:0042130">
    <property type="term" value="P:negative regulation of T cell proliferation"/>
    <property type="evidence" value="ECO:0007669"/>
    <property type="project" value="TreeGrafter"/>
</dbReference>
<keyword evidence="3" id="KW-1003">Cell membrane</keyword>
<evidence type="ECO:0000256" key="5">
    <source>
        <dbReference type="ARBA" id="ARBA00022729"/>
    </source>
</evidence>
<evidence type="ECO:0000313" key="22">
    <source>
        <dbReference type="Proteomes" id="UP000694416"/>
    </source>
</evidence>
<feature type="chain" id="PRO_5034168786" description="Programmed cell death 1 ligand 2" evidence="19">
    <location>
        <begin position="18"/>
        <end position="314"/>
    </location>
</feature>
<feature type="domain" description="Ig-like" evidence="20">
    <location>
        <begin position="174"/>
        <end position="244"/>
    </location>
</feature>
<evidence type="ECO:0000256" key="1">
    <source>
        <dbReference type="ARBA" id="ARBA00004251"/>
    </source>
</evidence>
<dbReference type="PROSITE" id="PS50835">
    <property type="entry name" value="IG_LIKE"/>
    <property type="match status" value="2"/>
</dbReference>
<evidence type="ECO:0000256" key="19">
    <source>
        <dbReference type="SAM" id="SignalP"/>
    </source>
</evidence>
<keyword evidence="9" id="KW-1064">Adaptive immunity</keyword>
<dbReference type="InterPro" id="IPR013783">
    <property type="entry name" value="Ig-like_fold"/>
</dbReference>
<dbReference type="FunFam" id="2.60.40.10:FF:001239">
    <property type="entry name" value="Programmed cell death 1 ligand 2"/>
    <property type="match status" value="1"/>
</dbReference>
<evidence type="ECO:0000256" key="18">
    <source>
        <dbReference type="SAM" id="Phobius"/>
    </source>
</evidence>
<keyword evidence="14" id="KW-0393">Immunoglobulin domain</keyword>
<keyword evidence="4 18" id="KW-0812">Transmembrane</keyword>
<feature type="signal peptide" evidence="19">
    <location>
        <begin position="1"/>
        <end position="17"/>
    </location>
</feature>
<dbReference type="GO" id="GO:0009897">
    <property type="term" value="C:external side of plasma membrane"/>
    <property type="evidence" value="ECO:0007669"/>
    <property type="project" value="TreeGrafter"/>
</dbReference>
<dbReference type="FunFam" id="2.60.40.10:FF:001078">
    <property type="entry name" value="Programmed cell death 1 ligand 2"/>
    <property type="match status" value="1"/>
</dbReference>
<proteinExistence type="inferred from homology"/>
<accession>A0A8C9LHF5</accession>
<dbReference type="InterPro" id="IPR053896">
    <property type="entry name" value="BTN3A2-like_Ig-C"/>
</dbReference>
<evidence type="ECO:0000256" key="4">
    <source>
        <dbReference type="ARBA" id="ARBA00022692"/>
    </source>
</evidence>
<evidence type="ECO:0000256" key="7">
    <source>
        <dbReference type="ARBA" id="ARBA00022859"/>
    </source>
</evidence>
<dbReference type="GO" id="GO:0071222">
    <property type="term" value="P:cellular response to lipopolysaccharide"/>
    <property type="evidence" value="ECO:0007669"/>
    <property type="project" value="TreeGrafter"/>
</dbReference>
<keyword evidence="8 18" id="KW-1133">Transmembrane helix</keyword>
<evidence type="ECO:0000256" key="15">
    <source>
        <dbReference type="ARBA" id="ARBA00064903"/>
    </source>
</evidence>
<keyword evidence="5 19" id="KW-0732">Signal</keyword>
<dbReference type="CDD" id="cd20986">
    <property type="entry name" value="IgC1_PD-L2"/>
    <property type="match status" value="1"/>
</dbReference>
<dbReference type="CDD" id="cd20983">
    <property type="entry name" value="IgV_PD-L2"/>
    <property type="match status" value="1"/>
</dbReference>
<dbReference type="Ensembl" id="ENSPTET00000003725.1">
    <property type="protein sequence ID" value="ENSPTEP00000002385.1"/>
    <property type="gene ID" value="ENSPTEG00000002840.1"/>
</dbReference>
<evidence type="ECO:0000256" key="9">
    <source>
        <dbReference type="ARBA" id="ARBA00023130"/>
    </source>
</evidence>
<keyword evidence="13" id="KW-0325">Glycoprotein</keyword>
<evidence type="ECO:0000259" key="20">
    <source>
        <dbReference type="PROSITE" id="PS50835"/>
    </source>
</evidence>
<dbReference type="GO" id="GO:0042102">
    <property type="term" value="P:positive regulation of T cell proliferation"/>
    <property type="evidence" value="ECO:0007669"/>
    <property type="project" value="TreeGrafter"/>
</dbReference>
<dbReference type="Pfam" id="PF22705">
    <property type="entry name" value="C2-set_3"/>
    <property type="match status" value="1"/>
</dbReference>
<keyword evidence="22" id="KW-1185">Reference proteome</keyword>
<evidence type="ECO:0000256" key="14">
    <source>
        <dbReference type="ARBA" id="ARBA00023319"/>
    </source>
</evidence>
<dbReference type="RefSeq" id="XP_023068936.1">
    <property type="nucleotide sequence ID" value="XM_023213168.1"/>
</dbReference>
<sequence>MIFLLLMLSLELQLHQTTDLQDSGKKNLNQRTTAMGIIQAAENPKVTYTVKSDQRMDCPALFTVTVPKELYIIEHGSNVTLECNFDTGSHVNLGAITASLQKVENDTSPHRERATLLEEQLSLGKALFHIPQVQVRDEGQYQCIIIYGVAWDYKYLTLKVKASYRKINTHILKVPETDEVELTCQATGYPLAEVSWPNISVPANTSHSRTPEGLYQVTSVLRLKPHPGRNFSCVFWNAQVRELTLASIDLQSQIEPRTHSTWLLHIFIPSCIIAFIFIATVIALRKQLCQKLYSSKDTTKRPVTTKKREVNSAI</sequence>
<dbReference type="PANTHER" id="PTHR25466">
    <property type="entry name" value="T-LYMPHOCYTE ACTIVATION ANTIGEN"/>
    <property type="match status" value="1"/>
</dbReference>
<dbReference type="InterPro" id="IPR051713">
    <property type="entry name" value="T-cell_Activation_Regulation"/>
</dbReference>
<protein>
    <recommendedName>
        <fullName evidence="16">Programmed cell death 1 ligand 2</fullName>
    </recommendedName>
    <alternativeName>
        <fullName evidence="17">Butyrophilin B7-DC</fullName>
    </alternativeName>
</protein>
<evidence type="ECO:0000256" key="12">
    <source>
        <dbReference type="ARBA" id="ARBA00023170"/>
    </source>
</evidence>
<dbReference type="GO" id="GO:0007166">
    <property type="term" value="P:cell surface receptor signaling pathway"/>
    <property type="evidence" value="ECO:0007669"/>
    <property type="project" value="TreeGrafter"/>
</dbReference>
<dbReference type="InterPro" id="IPR007110">
    <property type="entry name" value="Ig-like_dom"/>
</dbReference>
<dbReference type="GeneID" id="111543296"/>
<evidence type="ECO:0000256" key="13">
    <source>
        <dbReference type="ARBA" id="ARBA00023180"/>
    </source>
</evidence>
<dbReference type="Gene3D" id="2.60.40.10">
    <property type="entry name" value="Immunoglobulins"/>
    <property type="match status" value="2"/>
</dbReference>
<gene>
    <name evidence="21" type="primary">PDCD1LG2</name>
</gene>
<evidence type="ECO:0000256" key="2">
    <source>
        <dbReference type="ARBA" id="ARBA00007591"/>
    </source>
</evidence>
<comment type="similarity">
    <text evidence="2">Belongs to the immunoglobulin superfamily. BTN/MOG family.</text>
</comment>
<feature type="transmembrane region" description="Helical" evidence="18">
    <location>
        <begin position="262"/>
        <end position="284"/>
    </location>
</feature>
<reference evidence="21" key="1">
    <citation type="submission" date="2025-08" db="UniProtKB">
        <authorList>
            <consortium name="Ensembl"/>
        </authorList>
    </citation>
    <scope>IDENTIFICATION</scope>
</reference>
<dbReference type="SUPFAM" id="SSF48726">
    <property type="entry name" value="Immunoglobulin"/>
    <property type="match status" value="2"/>
</dbReference>
<keyword evidence="6" id="KW-0677">Repeat</keyword>
<dbReference type="CTD" id="80380"/>
<organism evidence="21 22">
    <name type="scientific">Piliocolobus tephrosceles</name>
    <name type="common">Ugandan red Colobus</name>
    <dbReference type="NCBI Taxonomy" id="591936"/>
    <lineage>
        <taxon>Eukaryota</taxon>
        <taxon>Metazoa</taxon>
        <taxon>Chordata</taxon>
        <taxon>Craniata</taxon>
        <taxon>Vertebrata</taxon>
        <taxon>Euteleostomi</taxon>
        <taxon>Mammalia</taxon>
        <taxon>Eutheria</taxon>
        <taxon>Euarchontoglires</taxon>
        <taxon>Primates</taxon>
        <taxon>Haplorrhini</taxon>
        <taxon>Catarrhini</taxon>
        <taxon>Cercopithecidae</taxon>
        <taxon>Colobinae</taxon>
        <taxon>Piliocolobus</taxon>
    </lineage>
</organism>
<name>A0A8C9LHF5_9PRIM</name>